<protein>
    <submittedName>
        <fullName evidence="2">Uncharacterized protein</fullName>
    </submittedName>
</protein>
<dbReference type="Proteomes" id="UP000479190">
    <property type="component" value="Unassembled WGS sequence"/>
</dbReference>
<keyword evidence="3" id="KW-1185">Reference proteome</keyword>
<sequence length="669" mass="76638">HTKEAAASVDILLYTLPAKVYRDTGTLGLLRKAWFGRHAANTCAVLFKNIIADLGHTHATYILDVAQVSARLHIVLLKVWHSLIKIIRAISAPDVKFGPYLGHKKIFLRGIFISRARVKATPEKPVAIIDAEARVKHDLREPVTSKLLPGSLYSHKMSSCASAQRHTNIWFNFLMKSSRKIHEIKSKRSRFYIHFRKMHRRKSVPDEGIHFSIIRARGELVCESCLAQLLSLLADVPQAAPTRIQMIRCKLCCARESERLPWRRRRRLGYLHELICMRRSGWTRRSSSLGGLRLVCTVPVLLIFTASLLLRLHGIIVYVAQQQQQQQQQQRNLHTNSRARRERYNTRFVRERDRESPSRRAYISSSVLCSLKFHESTSFTTKLNSPERARRKKSKYSIGILHIPRPPRANTNARAYITQRPARTRRKCGGPARVSKILAAPARRRTNRPEGDLEQERGKKKKRVKKNESHIALDAGERISPRVSGLLRRTRELQRIAVREKKEKETFRRFGFPYQYPRSTTSTRQERFARYYLARHNEIYRERYSPSSGGCSDINIVLKVINKPDANEFTRVRVFTYRSAAVVPLLASQLAGLRRPYNHRTLSERSTIIPTRLSARSSRWTGSSCGSEDHHAARRCSDSHIAKHIGAAAASPCSSANDTCVCLRPDLLV</sequence>
<feature type="compositionally biased region" description="Basic and acidic residues" evidence="1">
    <location>
        <begin position="447"/>
        <end position="457"/>
    </location>
</feature>
<organism evidence="2 3">
    <name type="scientific">Trichogramma brassicae</name>
    <dbReference type="NCBI Taxonomy" id="86971"/>
    <lineage>
        <taxon>Eukaryota</taxon>
        <taxon>Metazoa</taxon>
        <taxon>Ecdysozoa</taxon>
        <taxon>Arthropoda</taxon>
        <taxon>Hexapoda</taxon>
        <taxon>Insecta</taxon>
        <taxon>Pterygota</taxon>
        <taxon>Neoptera</taxon>
        <taxon>Endopterygota</taxon>
        <taxon>Hymenoptera</taxon>
        <taxon>Apocrita</taxon>
        <taxon>Proctotrupomorpha</taxon>
        <taxon>Chalcidoidea</taxon>
        <taxon>Trichogrammatidae</taxon>
        <taxon>Trichogramma</taxon>
    </lineage>
</organism>
<feature type="non-terminal residue" evidence="2">
    <location>
        <position position="1"/>
    </location>
</feature>
<feature type="region of interest" description="Disordered" evidence="1">
    <location>
        <begin position="421"/>
        <end position="467"/>
    </location>
</feature>
<gene>
    <name evidence="2" type="ORF">TBRA_LOCUS10657</name>
</gene>
<reference evidence="2 3" key="1">
    <citation type="submission" date="2020-02" db="EMBL/GenBank/DDBJ databases">
        <authorList>
            <person name="Ferguson B K."/>
        </authorList>
    </citation>
    <scope>NUCLEOTIDE SEQUENCE [LARGE SCALE GENOMIC DNA]</scope>
</reference>
<accession>A0A6H5ISQ0</accession>
<dbReference type="AlphaFoldDB" id="A0A6H5ISQ0"/>
<evidence type="ECO:0000313" key="3">
    <source>
        <dbReference type="Proteomes" id="UP000479190"/>
    </source>
</evidence>
<proteinExistence type="predicted"/>
<evidence type="ECO:0000313" key="2">
    <source>
        <dbReference type="EMBL" id="CAB0038890.1"/>
    </source>
</evidence>
<name>A0A6H5ISQ0_9HYME</name>
<evidence type="ECO:0000256" key="1">
    <source>
        <dbReference type="SAM" id="MobiDB-lite"/>
    </source>
</evidence>
<dbReference type="EMBL" id="CADCXV010000928">
    <property type="protein sequence ID" value="CAB0038890.1"/>
    <property type="molecule type" value="Genomic_DNA"/>
</dbReference>